<name>A0A9J6G8K0_HAELO</name>
<proteinExistence type="predicted"/>
<feature type="region of interest" description="Disordered" evidence="1">
    <location>
        <begin position="91"/>
        <end position="115"/>
    </location>
</feature>
<evidence type="ECO:0000313" key="3">
    <source>
        <dbReference type="Proteomes" id="UP000821853"/>
    </source>
</evidence>
<dbReference type="AlphaFoldDB" id="A0A9J6G8K0"/>
<protein>
    <submittedName>
        <fullName evidence="2">Uncharacterized protein</fullName>
    </submittedName>
</protein>
<comment type="caution">
    <text evidence="2">The sequence shown here is derived from an EMBL/GenBank/DDBJ whole genome shotgun (WGS) entry which is preliminary data.</text>
</comment>
<feature type="compositionally biased region" description="Acidic residues" evidence="1">
    <location>
        <begin position="100"/>
        <end position="112"/>
    </location>
</feature>
<dbReference type="OrthoDB" id="6434684at2759"/>
<gene>
    <name evidence="2" type="ORF">HPB48_022557</name>
</gene>
<sequence length="199" mass="21245">MTQETEKKRQKVYLNTDEPFVVPLSTRWYNDKRLSTGGISATPNSVPDPHLGIAQEQPRNSFSTADELLNSVDCSDPACCALEAEYVDNASDASNSGATADEESESDDDASSQDDAAPFFDEIETLSDWFSNFGTQTLTGSGTTVAAAIVSIMAFVVAHGLTRNAVDDLLKLIDALFGAKKTGLPRHKVLAPKAVGAKV</sequence>
<dbReference type="Proteomes" id="UP000821853">
    <property type="component" value="Chromosome 3"/>
</dbReference>
<evidence type="ECO:0000313" key="2">
    <source>
        <dbReference type="EMBL" id="KAH9371762.1"/>
    </source>
</evidence>
<accession>A0A9J6G8K0</accession>
<organism evidence="2 3">
    <name type="scientific">Haemaphysalis longicornis</name>
    <name type="common">Bush tick</name>
    <dbReference type="NCBI Taxonomy" id="44386"/>
    <lineage>
        <taxon>Eukaryota</taxon>
        <taxon>Metazoa</taxon>
        <taxon>Ecdysozoa</taxon>
        <taxon>Arthropoda</taxon>
        <taxon>Chelicerata</taxon>
        <taxon>Arachnida</taxon>
        <taxon>Acari</taxon>
        <taxon>Parasitiformes</taxon>
        <taxon>Ixodida</taxon>
        <taxon>Ixodoidea</taxon>
        <taxon>Ixodidae</taxon>
        <taxon>Haemaphysalinae</taxon>
        <taxon>Haemaphysalis</taxon>
    </lineage>
</organism>
<dbReference type="VEuPathDB" id="VectorBase:HLOH_041276"/>
<keyword evidence="3" id="KW-1185">Reference proteome</keyword>
<dbReference type="EMBL" id="JABSTR010000005">
    <property type="protein sequence ID" value="KAH9371762.1"/>
    <property type="molecule type" value="Genomic_DNA"/>
</dbReference>
<evidence type="ECO:0000256" key="1">
    <source>
        <dbReference type="SAM" id="MobiDB-lite"/>
    </source>
</evidence>
<reference evidence="2 3" key="1">
    <citation type="journal article" date="2020" name="Cell">
        <title>Large-Scale Comparative Analyses of Tick Genomes Elucidate Their Genetic Diversity and Vector Capacities.</title>
        <authorList>
            <consortium name="Tick Genome and Microbiome Consortium (TIGMIC)"/>
            <person name="Jia N."/>
            <person name="Wang J."/>
            <person name="Shi W."/>
            <person name="Du L."/>
            <person name="Sun Y."/>
            <person name="Zhan W."/>
            <person name="Jiang J.F."/>
            <person name="Wang Q."/>
            <person name="Zhang B."/>
            <person name="Ji P."/>
            <person name="Bell-Sakyi L."/>
            <person name="Cui X.M."/>
            <person name="Yuan T.T."/>
            <person name="Jiang B.G."/>
            <person name="Yang W.F."/>
            <person name="Lam T.T."/>
            <person name="Chang Q.C."/>
            <person name="Ding S.J."/>
            <person name="Wang X.J."/>
            <person name="Zhu J.G."/>
            <person name="Ruan X.D."/>
            <person name="Zhao L."/>
            <person name="Wei J.T."/>
            <person name="Ye R.Z."/>
            <person name="Que T.C."/>
            <person name="Du C.H."/>
            <person name="Zhou Y.H."/>
            <person name="Cheng J.X."/>
            <person name="Dai P.F."/>
            <person name="Guo W.B."/>
            <person name="Han X.H."/>
            <person name="Huang E.J."/>
            <person name="Li L.F."/>
            <person name="Wei W."/>
            <person name="Gao Y.C."/>
            <person name="Liu J.Z."/>
            <person name="Shao H.Z."/>
            <person name="Wang X."/>
            <person name="Wang C.C."/>
            <person name="Yang T.C."/>
            <person name="Huo Q.B."/>
            <person name="Li W."/>
            <person name="Chen H.Y."/>
            <person name="Chen S.E."/>
            <person name="Zhou L.G."/>
            <person name="Ni X.B."/>
            <person name="Tian J.H."/>
            <person name="Sheng Y."/>
            <person name="Liu T."/>
            <person name="Pan Y.S."/>
            <person name="Xia L.Y."/>
            <person name="Li J."/>
            <person name="Zhao F."/>
            <person name="Cao W.C."/>
        </authorList>
    </citation>
    <scope>NUCLEOTIDE SEQUENCE [LARGE SCALE GENOMIC DNA]</scope>
    <source>
        <strain evidence="2">HaeL-2018</strain>
    </source>
</reference>